<dbReference type="OrthoDB" id="9807829at2"/>
<evidence type="ECO:0000256" key="5">
    <source>
        <dbReference type="RuleBase" id="RU362028"/>
    </source>
</evidence>
<dbReference type="AlphaFoldDB" id="A0A2M8H461"/>
<keyword evidence="8" id="KW-1185">Reference proteome</keyword>
<keyword evidence="3 5" id="KW-0413">Isomerase</keyword>
<feature type="active site" evidence="4">
    <location>
        <position position="66"/>
    </location>
</feature>
<dbReference type="GO" id="GO:0009982">
    <property type="term" value="F:pseudouridine synthase activity"/>
    <property type="evidence" value="ECO:0007669"/>
    <property type="project" value="InterPro"/>
</dbReference>
<accession>A0A2M8H461</accession>
<organism evidence="7 8">
    <name type="scientific">Aeromonas lusitana</name>
    <dbReference type="NCBI Taxonomy" id="931529"/>
    <lineage>
        <taxon>Bacteria</taxon>
        <taxon>Pseudomonadati</taxon>
        <taxon>Pseudomonadota</taxon>
        <taxon>Gammaproteobacteria</taxon>
        <taxon>Aeromonadales</taxon>
        <taxon>Aeromonadaceae</taxon>
        <taxon>Aeromonas</taxon>
    </lineage>
</organism>
<feature type="domain" description="Pseudouridine synthase RsuA/RluA-like" evidence="6">
    <location>
        <begin position="24"/>
        <end position="169"/>
    </location>
</feature>
<evidence type="ECO:0000256" key="1">
    <source>
        <dbReference type="ARBA" id="ARBA00010876"/>
    </source>
</evidence>
<evidence type="ECO:0000256" key="2">
    <source>
        <dbReference type="ARBA" id="ARBA00022694"/>
    </source>
</evidence>
<dbReference type="Gene3D" id="3.30.2350.10">
    <property type="entry name" value="Pseudouridine synthase"/>
    <property type="match status" value="1"/>
</dbReference>
<dbReference type="InterPro" id="IPR020103">
    <property type="entry name" value="PsdUridine_synth_cat_dom_sf"/>
</dbReference>
<dbReference type="Proteomes" id="UP000232060">
    <property type="component" value="Unassembled WGS sequence"/>
</dbReference>
<comment type="caution">
    <text evidence="7">The sequence shown here is derived from an EMBL/GenBank/DDBJ whole genome shotgun (WGS) entry which is preliminary data.</text>
</comment>
<evidence type="ECO:0000256" key="4">
    <source>
        <dbReference type="PIRSR" id="PIRSR606225-1"/>
    </source>
</evidence>
<comment type="function">
    <text evidence="5">Responsible for synthesis of pseudouridine from uracil.</text>
</comment>
<dbReference type="CDD" id="cd02869">
    <property type="entry name" value="PseudoU_synth_RluA_like"/>
    <property type="match status" value="1"/>
</dbReference>
<evidence type="ECO:0000313" key="8">
    <source>
        <dbReference type="Proteomes" id="UP000232060"/>
    </source>
</evidence>
<evidence type="ECO:0000259" key="6">
    <source>
        <dbReference type="Pfam" id="PF00849"/>
    </source>
</evidence>
<proteinExistence type="inferred from homology"/>
<name>A0A2M8H461_9GAMM</name>
<dbReference type="RefSeq" id="WP_100861667.1">
    <property type="nucleotide sequence ID" value="NZ_PGCP01000049.1"/>
</dbReference>
<keyword evidence="2" id="KW-0819">tRNA processing</keyword>
<dbReference type="GO" id="GO:0008033">
    <property type="term" value="P:tRNA processing"/>
    <property type="evidence" value="ECO:0007669"/>
    <property type="project" value="UniProtKB-KW"/>
</dbReference>
<sequence length="222" mass="25205">MQDATFEYSPPQEPWLDILFKDKDIMVVNKPTGLLSVPGRGPENEDSVLYRVKQQHPKAAAAHRLDMSTTGVIVIPLTPNSHRELSRQFRERETEKHYLAWVWGEPEADSGQVDLPLCVDWPNRPRQKVDFEEGRHALTLWEKLKVENGNSLIKLTPITGRSHQLRVHMLELGHPILGDNLYAHPEALAAAPHLYLHAAMLTITHPRSGERMSFEAPAPFPL</sequence>
<evidence type="ECO:0000256" key="3">
    <source>
        <dbReference type="ARBA" id="ARBA00023235"/>
    </source>
</evidence>
<comment type="catalytic activity">
    <reaction evidence="5">
        <text>a uridine in RNA = a pseudouridine in RNA</text>
        <dbReference type="Rhea" id="RHEA:48348"/>
        <dbReference type="Rhea" id="RHEA-COMP:12068"/>
        <dbReference type="Rhea" id="RHEA-COMP:12069"/>
        <dbReference type="ChEBI" id="CHEBI:65314"/>
        <dbReference type="ChEBI" id="CHEBI:65315"/>
    </reaction>
</comment>
<dbReference type="SUPFAM" id="SSF55120">
    <property type="entry name" value="Pseudouridine synthase"/>
    <property type="match status" value="1"/>
</dbReference>
<dbReference type="GO" id="GO:0000455">
    <property type="term" value="P:enzyme-directed rRNA pseudouridine synthesis"/>
    <property type="evidence" value="ECO:0007669"/>
    <property type="project" value="TreeGrafter"/>
</dbReference>
<dbReference type="NCBIfam" id="TIGR00005">
    <property type="entry name" value="rluA_subfam"/>
    <property type="match status" value="1"/>
</dbReference>
<dbReference type="Pfam" id="PF00849">
    <property type="entry name" value="PseudoU_synth_2"/>
    <property type="match status" value="1"/>
</dbReference>
<protein>
    <recommendedName>
        <fullName evidence="5">Pseudouridine synthase</fullName>
        <ecNumber evidence="5">5.4.99.-</ecNumber>
    </recommendedName>
</protein>
<dbReference type="InterPro" id="IPR006225">
    <property type="entry name" value="PsdUridine_synth_RluC/D"/>
</dbReference>
<dbReference type="GO" id="GO:0003723">
    <property type="term" value="F:RNA binding"/>
    <property type="evidence" value="ECO:0007669"/>
    <property type="project" value="InterPro"/>
</dbReference>
<comment type="similarity">
    <text evidence="1 5">Belongs to the pseudouridine synthase RluA family.</text>
</comment>
<dbReference type="EC" id="5.4.99.-" evidence="5"/>
<dbReference type="PANTHER" id="PTHR21600:SF91">
    <property type="entry name" value="DUAL-SPECIFICITY RNA PSEUDOURIDINE SYNTHASE RLUA"/>
    <property type="match status" value="1"/>
</dbReference>
<reference evidence="7 8" key="1">
    <citation type="submission" date="2017-11" db="EMBL/GenBank/DDBJ databases">
        <title>Draft genome sequence of environmental isolate Aeromonas lusitania sp. nov. MDC 2473.</title>
        <authorList>
            <person name="Colston S.M."/>
            <person name="Navarro A."/>
            <person name="Martinez-Murcia A.J."/>
            <person name="Graf J."/>
        </authorList>
    </citation>
    <scope>NUCLEOTIDE SEQUENCE [LARGE SCALE GENOMIC DNA]</scope>
    <source>
        <strain evidence="7 8">MDC 2473</strain>
    </source>
</reference>
<dbReference type="NCBIfam" id="NF007543">
    <property type="entry name" value="PRK10158.1"/>
    <property type="match status" value="1"/>
</dbReference>
<gene>
    <name evidence="7" type="ORF">CUC44_20335</name>
</gene>
<dbReference type="GO" id="GO:0140098">
    <property type="term" value="F:catalytic activity, acting on RNA"/>
    <property type="evidence" value="ECO:0007669"/>
    <property type="project" value="UniProtKB-ARBA"/>
</dbReference>
<dbReference type="InterPro" id="IPR006145">
    <property type="entry name" value="PsdUridine_synth_RsuA/RluA"/>
</dbReference>
<evidence type="ECO:0000313" key="7">
    <source>
        <dbReference type="EMBL" id="PJC91364.1"/>
    </source>
</evidence>
<dbReference type="EMBL" id="PGCP01000049">
    <property type="protein sequence ID" value="PJC91364.1"/>
    <property type="molecule type" value="Genomic_DNA"/>
</dbReference>
<dbReference type="PANTHER" id="PTHR21600">
    <property type="entry name" value="MITOCHONDRIAL RNA PSEUDOURIDINE SYNTHASE"/>
    <property type="match status" value="1"/>
</dbReference>
<dbReference type="InterPro" id="IPR050188">
    <property type="entry name" value="RluA_PseudoU_synthase"/>
</dbReference>